<protein>
    <submittedName>
        <fullName evidence="1">Glutamate receptor 2.6</fullName>
    </submittedName>
</protein>
<dbReference type="SUPFAM" id="SSF53850">
    <property type="entry name" value="Periplasmic binding protein-like II"/>
    <property type="match status" value="1"/>
</dbReference>
<accession>A0AAV9FBY7</accession>
<dbReference type="PANTHER" id="PTHR34836">
    <property type="entry name" value="OS06G0188250 PROTEIN"/>
    <property type="match status" value="1"/>
</dbReference>
<gene>
    <name evidence="1" type="primary">GLR2.6</name>
    <name evidence="1" type="ORF">QJS10_CPA02g01448</name>
</gene>
<dbReference type="Gene3D" id="3.40.190.10">
    <property type="entry name" value="Periplasmic binding protein-like II"/>
    <property type="match status" value="1"/>
</dbReference>
<evidence type="ECO:0000313" key="2">
    <source>
        <dbReference type="Proteomes" id="UP001180020"/>
    </source>
</evidence>
<comment type="caution">
    <text evidence="1">The sequence shown here is derived from an EMBL/GenBank/DDBJ whole genome shotgun (WGS) entry which is preliminary data.</text>
</comment>
<dbReference type="InterPro" id="IPR015683">
    <property type="entry name" value="Ionotropic_Glu_rcpt"/>
</dbReference>
<dbReference type="Gene3D" id="3.40.50.2300">
    <property type="match status" value="1"/>
</dbReference>
<reference evidence="1" key="1">
    <citation type="journal article" date="2023" name="Nat. Commun.">
        <title>Diploid and tetraploid genomes of Acorus and the evolution of monocots.</title>
        <authorList>
            <person name="Ma L."/>
            <person name="Liu K.W."/>
            <person name="Li Z."/>
            <person name="Hsiao Y.Y."/>
            <person name="Qi Y."/>
            <person name="Fu T."/>
            <person name="Tang G.D."/>
            <person name="Zhang D."/>
            <person name="Sun W.H."/>
            <person name="Liu D.K."/>
            <person name="Li Y."/>
            <person name="Chen G.Z."/>
            <person name="Liu X.D."/>
            <person name="Liao X.Y."/>
            <person name="Jiang Y.T."/>
            <person name="Yu X."/>
            <person name="Hao Y."/>
            <person name="Huang J."/>
            <person name="Zhao X.W."/>
            <person name="Ke S."/>
            <person name="Chen Y.Y."/>
            <person name="Wu W.L."/>
            <person name="Hsu J.L."/>
            <person name="Lin Y.F."/>
            <person name="Huang M.D."/>
            <person name="Li C.Y."/>
            <person name="Huang L."/>
            <person name="Wang Z.W."/>
            <person name="Zhao X."/>
            <person name="Zhong W.Y."/>
            <person name="Peng D.H."/>
            <person name="Ahmad S."/>
            <person name="Lan S."/>
            <person name="Zhang J.S."/>
            <person name="Tsai W.C."/>
            <person name="Van de Peer Y."/>
            <person name="Liu Z.J."/>
        </authorList>
    </citation>
    <scope>NUCLEOTIDE SEQUENCE</scope>
    <source>
        <strain evidence="1">CP</strain>
    </source>
</reference>
<reference evidence="1" key="2">
    <citation type="submission" date="2023-06" db="EMBL/GenBank/DDBJ databases">
        <authorList>
            <person name="Ma L."/>
            <person name="Liu K.-W."/>
            <person name="Li Z."/>
            <person name="Hsiao Y.-Y."/>
            <person name="Qi Y."/>
            <person name="Fu T."/>
            <person name="Tang G."/>
            <person name="Zhang D."/>
            <person name="Sun W.-H."/>
            <person name="Liu D.-K."/>
            <person name="Li Y."/>
            <person name="Chen G.-Z."/>
            <person name="Liu X.-D."/>
            <person name="Liao X.-Y."/>
            <person name="Jiang Y.-T."/>
            <person name="Yu X."/>
            <person name="Hao Y."/>
            <person name="Huang J."/>
            <person name="Zhao X.-W."/>
            <person name="Ke S."/>
            <person name="Chen Y.-Y."/>
            <person name="Wu W.-L."/>
            <person name="Hsu J.-L."/>
            <person name="Lin Y.-F."/>
            <person name="Huang M.-D."/>
            <person name="Li C.-Y."/>
            <person name="Huang L."/>
            <person name="Wang Z.-W."/>
            <person name="Zhao X."/>
            <person name="Zhong W.-Y."/>
            <person name="Peng D.-H."/>
            <person name="Ahmad S."/>
            <person name="Lan S."/>
            <person name="Zhang J.-S."/>
            <person name="Tsai W.-C."/>
            <person name="Van De Peer Y."/>
            <person name="Liu Z.-J."/>
        </authorList>
    </citation>
    <scope>NUCLEOTIDE SEQUENCE</scope>
    <source>
        <strain evidence="1">CP</strain>
        <tissue evidence="1">Leaves</tissue>
    </source>
</reference>
<dbReference type="EMBL" id="JAUJYO010000002">
    <property type="protein sequence ID" value="KAK1323525.1"/>
    <property type="molecule type" value="Genomic_DNA"/>
</dbReference>
<dbReference type="AlphaFoldDB" id="A0AAV9FBY7"/>
<name>A0AAV9FBY7_ACOCL</name>
<sequence>MAIGILASLNSGASVALKPVIWPGESTIVPKGWEIPVSGKKLQIGVPVKLGFPGFVDVERDPVTRQIKASGFCIELFDMVMKALPYGVAYEYIPFEDTKGNSNGSYDELVDQVHLKMVF</sequence>
<keyword evidence="2" id="KW-1185">Reference proteome</keyword>
<keyword evidence="1" id="KW-0675">Receptor</keyword>
<dbReference type="Proteomes" id="UP001180020">
    <property type="component" value="Unassembled WGS sequence"/>
</dbReference>
<dbReference type="PANTHER" id="PTHR34836:SF1">
    <property type="entry name" value="OS09G0428600 PROTEIN"/>
    <property type="match status" value="1"/>
</dbReference>
<proteinExistence type="predicted"/>
<evidence type="ECO:0000313" key="1">
    <source>
        <dbReference type="EMBL" id="KAK1323525.1"/>
    </source>
</evidence>
<organism evidence="1 2">
    <name type="scientific">Acorus calamus</name>
    <name type="common">Sweet flag</name>
    <dbReference type="NCBI Taxonomy" id="4465"/>
    <lineage>
        <taxon>Eukaryota</taxon>
        <taxon>Viridiplantae</taxon>
        <taxon>Streptophyta</taxon>
        <taxon>Embryophyta</taxon>
        <taxon>Tracheophyta</taxon>
        <taxon>Spermatophyta</taxon>
        <taxon>Magnoliopsida</taxon>
        <taxon>Liliopsida</taxon>
        <taxon>Acoraceae</taxon>
        <taxon>Acorus</taxon>
    </lineage>
</organism>